<proteinExistence type="predicted"/>
<reference evidence="1" key="1">
    <citation type="submission" date="2022-10" db="EMBL/GenBank/DDBJ databases">
        <title>Comparative genomic analysis of Cohnella hashimotonis sp. nov., isolated from the International Space Station.</title>
        <authorList>
            <person name="Simpson A."/>
            <person name="Venkateswaran K."/>
        </authorList>
    </citation>
    <scope>NUCLEOTIDE SEQUENCE</scope>
    <source>
        <strain evidence="1">DSM 28161</strain>
    </source>
</reference>
<keyword evidence="2" id="KW-1185">Reference proteome</keyword>
<dbReference type="AlphaFoldDB" id="A0A9X4KRD9"/>
<dbReference type="RefSeq" id="WP_277530279.1">
    <property type="nucleotide sequence ID" value="NZ_JAPDIA010000003.1"/>
</dbReference>
<dbReference type="Proteomes" id="UP001153404">
    <property type="component" value="Unassembled WGS sequence"/>
</dbReference>
<name>A0A9X4KRD9_9BACL</name>
<accession>A0A9X4KRD9</accession>
<comment type="caution">
    <text evidence="1">The sequence shown here is derived from an EMBL/GenBank/DDBJ whole genome shotgun (WGS) entry which is preliminary data.</text>
</comment>
<dbReference type="EMBL" id="JAPDIA010000003">
    <property type="protein sequence ID" value="MDG0809153.1"/>
    <property type="molecule type" value="Genomic_DNA"/>
</dbReference>
<evidence type="ECO:0000313" key="1">
    <source>
        <dbReference type="EMBL" id="MDG0809153.1"/>
    </source>
</evidence>
<protein>
    <submittedName>
        <fullName evidence="1">Uncharacterized protein</fullName>
    </submittedName>
</protein>
<sequence length="207" mass="23142">MTAIADRVDGRARISLISPPQTGFRIDNYGMEAPIRHGSDEQLRVKDESGTPLALSFVRGMGAPQSELYFPLNDRTGAAYTMSIPEISVTYRDEVTVKLPTVTTEGLNKTFEIAGYPVTITKTERVKPCSLRIYTDLHAEERPDRMLYNLDVDRSSMAKLNERTGAVEYMEFEVDPDAKSVTVTFTRPTAVLRGPWAFTWSGSEIQP</sequence>
<organism evidence="1 2">
    <name type="scientific">Cohnella rhizosphaerae</name>
    <dbReference type="NCBI Taxonomy" id="1457232"/>
    <lineage>
        <taxon>Bacteria</taxon>
        <taxon>Bacillati</taxon>
        <taxon>Bacillota</taxon>
        <taxon>Bacilli</taxon>
        <taxon>Bacillales</taxon>
        <taxon>Paenibacillaceae</taxon>
        <taxon>Cohnella</taxon>
    </lineage>
</organism>
<evidence type="ECO:0000313" key="2">
    <source>
        <dbReference type="Proteomes" id="UP001153404"/>
    </source>
</evidence>
<gene>
    <name evidence="1" type="ORF">OMP40_07015</name>
</gene>